<feature type="signal peptide" evidence="5">
    <location>
        <begin position="1"/>
        <end position="20"/>
    </location>
</feature>
<evidence type="ECO:0000313" key="8">
    <source>
        <dbReference type="Proteomes" id="UP000247973"/>
    </source>
</evidence>
<evidence type="ECO:0000256" key="3">
    <source>
        <dbReference type="ARBA" id="ARBA00023295"/>
    </source>
</evidence>
<dbReference type="OrthoDB" id="9795222at2"/>
<evidence type="ECO:0000256" key="5">
    <source>
        <dbReference type="SAM" id="SignalP"/>
    </source>
</evidence>
<comment type="caution">
    <text evidence="7">The sequence shown here is derived from an EMBL/GenBank/DDBJ whole genome shotgun (WGS) entry which is preliminary data.</text>
</comment>
<evidence type="ECO:0000256" key="1">
    <source>
        <dbReference type="ARBA" id="ARBA00008834"/>
    </source>
</evidence>
<dbReference type="EMBL" id="QICL01000005">
    <property type="protein sequence ID" value="PXV66306.1"/>
    <property type="molecule type" value="Genomic_DNA"/>
</dbReference>
<dbReference type="InterPro" id="IPR006626">
    <property type="entry name" value="PbH1"/>
</dbReference>
<protein>
    <submittedName>
        <fullName evidence="7">Polygalacturonase</fullName>
    </submittedName>
</protein>
<proteinExistence type="inferred from homology"/>
<dbReference type="Proteomes" id="UP000247973">
    <property type="component" value="Unassembled WGS sequence"/>
</dbReference>
<dbReference type="GO" id="GO:0004650">
    <property type="term" value="F:polygalacturonase activity"/>
    <property type="evidence" value="ECO:0007669"/>
    <property type="project" value="InterPro"/>
</dbReference>
<evidence type="ECO:0000313" key="7">
    <source>
        <dbReference type="EMBL" id="PXV66306.1"/>
    </source>
</evidence>
<dbReference type="RefSeq" id="WP_110309968.1">
    <property type="nucleotide sequence ID" value="NZ_QICL01000005.1"/>
</dbReference>
<name>A0A2V3PY21_9BACT</name>
<dbReference type="SMART" id="SM00710">
    <property type="entry name" value="PbH1"/>
    <property type="match status" value="6"/>
</dbReference>
<keyword evidence="5" id="KW-0732">Signal</keyword>
<dbReference type="InterPro" id="IPR012334">
    <property type="entry name" value="Pectin_lyas_fold"/>
</dbReference>
<feature type="chain" id="PRO_5016095986" evidence="5">
    <location>
        <begin position="21"/>
        <end position="516"/>
    </location>
</feature>
<dbReference type="Pfam" id="PF00295">
    <property type="entry name" value="Glyco_hydro_28"/>
    <property type="match status" value="1"/>
</dbReference>
<dbReference type="InterPro" id="IPR051801">
    <property type="entry name" value="GH28_Enzymes"/>
</dbReference>
<keyword evidence="3 4" id="KW-0326">Glycosidase</keyword>
<keyword evidence="2 4" id="KW-0378">Hydrolase</keyword>
<dbReference type="GO" id="GO:0005975">
    <property type="term" value="P:carbohydrate metabolic process"/>
    <property type="evidence" value="ECO:0007669"/>
    <property type="project" value="InterPro"/>
</dbReference>
<comment type="similarity">
    <text evidence="1 4">Belongs to the glycosyl hydrolase 28 family.</text>
</comment>
<accession>A0A2V3PY21</accession>
<dbReference type="Pfam" id="PF12708">
    <property type="entry name" value="Pect-lyase_RHGA_epim"/>
    <property type="match status" value="1"/>
</dbReference>
<evidence type="ECO:0000256" key="4">
    <source>
        <dbReference type="RuleBase" id="RU361169"/>
    </source>
</evidence>
<dbReference type="PANTHER" id="PTHR31339:SF9">
    <property type="entry name" value="PLASMIN AND FIBRONECTIN-BINDING PROTEIN A"/>
    <property type="match status" value="1"/>
</dbReference>
<dbReference type="InterPro" id="IPR011050">
    <property type="entry name" value="Pectin_lyase_fold/virulence"/>
</dbReference>
<dbReference type="PANTHER" id="PTHR31339">
    <property type="entry name" value="PECTIN LYASE-RELATED"/>
    <property type="match status" value="1"/>
</dbReference>
<dbReference type="AlphaFoldDB" id="A0A2V3PY21"/>
<keyword evidence="8" id="KW-1185">Reference proteome</keyword>
<dbReference type="InterPro" id="IPR000743">
    <property type="entry name" value="Glyco_hydro_28"/>
</dbReference>
<evidence type="ECO:0000259" key="6">
    <source>
        <dbReference type="Pfam" id="PF12708"/>
    </source>
</evidence>
<feature type="domain" description="Rhamnogalacturonase A/B/Epimerase-like pectate lyase" evidence="6">
    <location>
        <begin position="24"/>
        <end position="77"/>
    </location>
</feature>
<organism evidence="7 8">
    <name type="scientific">Dysgonomonas alginatilytica</name>
    <dbReference type="NCBI Taxonomy" id="1605892"/>
    <lineage>
        <taxon>Bacteria</taxon>
        <taxon>Pseudomonadati</taxon>
        <taxon>Bacteroidota</taxon>
        <taxon>Bacteroidia</taxon>
        <taxon>Bacteroidales</taxon>
        <taxon>Dysgonomonadaceae</taxon>
        <taxon>Dysgonomonas</taxon>
    </lineage>
</organism>
<gene>
    <name evidence="7" type="ORF">CLV62_10557</name>
</gene>
<reference evidence="7 8" key="1">
    <citation type="submission" date="2018-03" db="EMBL/GenBank/DDBJ databases">
        <title>Genomic Encyclopedia of Archaeal and Bacterial Type Strains, Phase II (KMG-II): from individual species to whole genera.</title>
        <authorList>
            <person name="Goeker M."/>
        </authorList>
    </citation>
    <scope>NUCLEOTIDE SEQUENCE [LARGE SCALE GENOMIC DNA]</scope>
    <source>
        <strain evidence="7 8">DSM 100214</strain>
    </source>
</reference>
<sequence>MKKLSYVLYILVLSVTTAFAKNYNVKDFGAVGDGRYLDSPAIQKAIDACTADGGGMVIIPRGTYLGATIVLKDNTTLHLEEGALLLGTTDLNAYDLIDPFTDGLGVDVGRTFIAAVDAKNITIEGKGIIDGQGSALKAKQIETDNRPEGQRWGARPFLLRIVRCQGVKVQDVTLKYSASWTSHYAQSSDIVISNVKITSIGVAHNDGIDIDGCERVRITNCDVESGDDALCFKTTYSKNPCRDIVVDGMKLKSNQAGIKMGTESMAPFENIKISNCHIYNTNNGGIKLLTVDGAHLRNILIEDITMDNVRTPMLFRLGSRLNVFRKERDQQQPTGTFENVVIRNVKAKSAEKTQLTSASGILITGVPGHLITNLTLENIEIALPGGGTVEEGRHEVPEAVNEYPEIKTFGPTIPAYGVWARHADGLKLNNITFKVENPDLRPVFVFEDVKNVSIKKLNAEAFEGSESAIRIENSENVQIAISGLRGKSQKLLEVEGADNTISLHGKQILKTIEGAK</sequence>
<evidence type="ECO:0000256" key="2">
    <source>
        <dbReference type="ARBA" id="ARBA00022801"/>
    </source>
</evidence>
<dbReference type="Gene3D" id="2.160.20.10">
    <property type="entry name" value="Single-stranded right-handed beta-helix, Pectin lyase-like"/>
    <property type="match status" value="1"/>
</dbReference>
<dbReference type="SUPFAM" id="SSF51126">
    <property type="entry name" value="Pectin lyase-like"/>
    <property type="match status" value="1"/>
</dbReference>
<dbReference type="InterPro" id="IPR024535">
    <property type="entry name" value="RHGA/B-epi-like_pectate_lyase"/>
</dbReference>